<dbReference type="KEGG" id="vg:16575760"/>
<gene>
    <name evidence="1" type="primary">111</name>
    <name evidence="1" type="ORF">GOKU_111</name>
</gene>
<evidence type="ECO:0000313" key="2">
    <source>
        <dbReference type="Proteomes" id="UP000015574"/>
    </source>
</evidence>
<accession>S5Z9N6</accession>
<dbReference type="InterPro" id="IPR025518">
    <property type="entry name" value="DUF4406"/>
</dbReference>
<organism evidence="1 2">
    <name type="scientific">Mycobacterium phage Goku</name>
    <dbReference type="NCBI Taxonomy" id="1383057"/>
    <lineage>
        <taxon>Viruses</taxon>
        <taxon>Duplodnaviria</taxon>
        <taxon>Heunggongvirae</taxon>
        <taxon>Uroviricota</taxon>
        <taxon>Caudoviricetes</taxon>
        <taxon>Kostyavirus</taxon>
        <taxon>Kostyavirus eureka</taxon>
    </lineage>
</organism>
<dbReference type="Pfam" id="PF14359">
    <property type="entry name" value="DUF4406"/>
    <property type="match status" value="1"/>
</dbReference>
<dbReference type="EMBL" id="KF416343">
    <property type="protein sequence ID" value="AGT14216.1"/>
    <property type="molecule type" value="Genomic_DNA"/>
</dbReference>
<dbReference type="RefSeq" id="YP_008430625.1">
    <property type="nucleotide sequence ID" value="NC_022085.1"/>
</dbReference>
<evidence type="ECO:0008006" key="3">
    <source>
        <dbReference type="Google" id="ProtNLM"/>
    </source>
</evidence>
<protein>
    <recommendedName>
        <fullName evidence="3">Deoxycytidylate deaminase</fullName>
    </recommendedName>
</protein>
<evidence type="ECO:0000313" key="1">
    <source>
        <dbReference type="EMBL" id="AGT14216.1"/>
    </source>
</evidence>
<dbReference type="Proteomes" id="UP000015574">
    <property type="component" value="Segment"/>
</dbReference>
<dbReference type="OrthoDB" id="6596at10239"/>
<dbReference type="Gene3D" id="3.40.50.10400">
    <property type="entry name" value="Hypothetical protein PA1492"/>
    <property type="match status" value="1"/>
</dbReference>
<proteinExistence type="predicted"/>
<dbReference type="SUPFAM" id="SSF52309">
    <property type="entry name" value="N-(deoxy)ribosyltransferase-like"/>
    <property type="match status" value="1"/>
</dbReference>
<dbReference type="GeneID" id="16575760"/>
<reference evidence="1 2" key="1">
    <citation type="submission" date="2013-07" db="EMBL/GenBank/DDBJ databases">
        <authorList>
            <person name="Haarrylal S."/>
            <person name="Baijnath S."/>
            <person name="Ganga Y."/>
            <person name="Mbambo L."/>
            <person name="Mdleleni Y."/>
            <person name="Ntshalintshali L."/>
            <person name="Soobryan N."/>
            <person name="Mbhele L."/>
            <person name="Mbisi Z."/>
            <person name="Mkhwanazi S."/>
            <person name="Mvubu N."/>
            <person name="Naicker R."/>
            <person name="Ncube M."/>
            <person name="Wilson T."/>
            <person name="Mayer O."/>
            <person name="Jain P."/>
            <person name="Larsen M.H."/>
            <person name="Jacobs W.R."/>
            <person name="Rubin E.J."/>
            <person name="Russell D.A."/>
            <person name="Bowman C.A."/>
            <person name="Hendrix R.W."/>
            <person name="Jacobs-Sera D."/>
            <person name="Hatfull G.F."/>
        </authorList>
    </citation>
    <scope>NUCLEOTIDE SEQUENCE [LARGE SCALE GENOMIC DNA]</scope>
</reference>
<sequence length="110" mass="12479">MPERIYLAGPMSPASFGLSEAPSDWDWNHPAFNRLAAQYRAQGYEVVNPAELDAEAGDVGDLEWHEYLRRDIKVLADCTRIVMLPGWHNSKGARLEHYIASELGFEVDYL</sequence>
<name>S5Z9N6_9CAUD</name>